<dbReference type="AlphaFoldDB" id="A0A4Q2SFH8"/>
<reference evidence="1 2" key="1">
    <citation type="submission" date="2019-01" db="EMBL/GenBank/DDBJ databases">
        <title>Novel species of Nocardioides.</title>
        <authorList>
            <person name="Liu Q."/>
            <person name="Xin Y.-H."/>
        </authorList>
    </citation>
    <scope>NUCLEOTIDE SEQUENCE [LARGE SCALE GENOMIC DNA]</scope>
    <source>
        <strain evidence="1 2">CGMCC 4.6875</strain>
    </source>
</reference>
<evidence type="ECO:0000313" key="1">
    <source>
        <dbReference type="EMBL" id="RYC03501.1"/>
    </source>
</evidence>
<evidence type="ECO:0008006" key="3">
    <source>
        <dbReference type="Google" id="ProtNLM"/>
    </source>
</evidence>
<dbReference type="RefSeq" id="WP_129454056.1">
    <property type="nucleotide sequence ID" value="NZ_JACXYX010000008.1"/>
</dbReference>
<name>A0A4Q2SFH8_9ACTN</name>
<sequence length="338" mass="37074">MGHVTFIHGISNKVAEGPLLKAWLDALRDNDGPDLGSKDVTTSMCYWADVLYENPLSEAAAGAEAAGEDAELAGAEHLDMAWFRDLPRAEQAQVREIAAEVGAVTWLAESTLSESDLADADPGDDEAYADADDVGPSTELGAPAKPSIDFERVPLPGPLKRRLMKAFLRDVHHYLWDTAHEPRPGELYHVRTEVRRRALKSMLAAGSSRPHVVVGHSLGSVIAYDVLQNVDGAPEVDGLITVGSPLGLDEVQDQLKPGWSRWNGFPTERVRGEWANVFDRLDPVCGFDPVLANDFRRGGSSVVIDIEEANWGRWRHSVGKYLSKPLLRRALADMLELR</sequence>
<dbReference type="Proteomes" id="UP000293291">
    <property type="component" value="Unassembled WGS sequence"/>
</dbReference>
<dbReference type="EMBL" id="SDWU01000005">
    <property type="protein sequence ID" value="RYC03501.1"/>
    <property type="molecule type" value="Genomic_DNA"/>
</dbReference>
<accession>A0A4Q2SFH8</accession>
<keyword evidence="2" id="KW-1185">Reference proteome</keyword>
<evidence type="ECO:0000313" key="2">
    <source>
        <dbReference type="Proteomes" id="UP000293291"/>
    </source>
</evidence>
<dbReference type="Gene3D" id="3.40.50.1820">
    <property type="entry name" value="alpha/beta hydrolase"/>
    <property type="match status" value="1"/>
</dbReference>
<proteinExistence type="predicted"/>
<dbReference type="SUPFAM" id="SSF53474">
    <property type="entry name" value="alpha/beta-Hydrolases"/>
    <property type="match status" value="1"/>
</dbReference>
<comment type="caution">
    <text evidence="1">The sequence shown here is derived from an EMBL/GenBank/DDBJ whole genome shotgun (WGS) entry which is preliminary data.</text>
</comment>
<protein>
    <recommendedName>
        <fullName evidence="3">Alpha/beta hydrolase</fullName>
    </recommendedName>
</protein>
<dbReference type="InterPro" id="IPR029058">
    <property type="entry name" value="AB_hydrolase_fold"/>
</dbReference>
<dbReference type="OrthoDB" id="3483116at2"/>
<organism evidence="1 2">
    <name type="scientific">Nocardioides ganghwensis</name>
    <dbReference type="NCBI Taxonomy" id="252230"/>
    <lineage>
        <taxon>Bacteria</taxon>
        <taxon>Bacillati</taxon>
        <taxon>Actinomycetota</taxon>
        <taxon>Actinomycetes</taxon>
        <taxon>Propionibacteriales</taxon>
        <taxon>Nocardioidaceae</taxon>
        <taxon>Nocardioides</taxon>
    </lineage>
</organism>
<gene>
    <name evidence="1" type="ORF">EUA07_05820</name>
</gene>